<feature type="compositionally biased region" description="Low complexity" evidence="1">
    <location>
        <begin position="1252"/>
        <end position="1265"/>
    </location>
</feature>
<feature type="region of interest" description="Disordered" evidence="1">
    <location>
        <begin position="1233"/>
        <end position="1290"/>
    </location>
</feature>
<accession>A0A5A8D3D4</accession>
<dbReference type="Pfam" id="PF00443">
    <property type="entry name" value="UCH"/>
    <property type="match status" value="1"/>
</dbReference>
<dbReference type="InterPro" id="IPR038765">
    <property type="entry name" value="Papain-like_cys_pep_sf"/>
</dbReference>
<dbReference type="SUPFAM" id="SSF54001">
    <property type="entry name" value="Cysteine proteinases"/>
    <property type="match status" value="1"/>
</dbReference>
<dbReference type="CDD" id="cd02257">
    <property type="entry name" value="Peptidase_C19"/>
    <property type="match status" value="1"/>
</dbReference>
<reference evidence="3 4" key="1">
    <citation type="submission" date="2019-07" db="EMBL/GenBank/DDBJ databases">
        <title>Genomes of Cafeteria roenbergensis.</title>
        <authorList>
            <person name="Fischer M.G."/>
            <person name="Hackl T."/>
            <person name="Roman M."/>
        </authorList>
    </citation>
    <scope>NUCLEOTIDE SEQUENCE [LARGE SCALE GENOMIC DNA]</scope>
    <source>
        <strain evidence="3 4">RCC970-E3</strain>
    </source>
</reference>
<feature type="compositionally biased region" description="Gly residues" evidence="1">
    <location>
        <begin position="1271"/>
        <end position="1290"/>
    </location>
</feature>
<feature type="region of interest" description="Disordered" evidence="1">
    <location>
        <begin position="1379"/>
        <end position="1400"/>
    </location>
</feature>
<feature type="region of interest" description="Disordered" evidence="1">
    <location>
        <begin position="629"/>
        <end position="656"/>
    </location>
</feature>
<feature type="domain" description="USP" evidence="2">
    <location>
        <begin position="973"/>
        <end position="1140"/>
    </location>
</feature>
<evidence type="ECO:0000313" key="4">
    <source>
        <dbReference type="Proteomes" id="UP000324907"/>
    </source>
</evidence>
<evidence type="ECO:0000313" key="3">
    <source>
        <dbReference type="EMBL" id="KAA0159678.1"/>
    </source>
</evidence>
<dbReference type="Gene3D" id="3.90.70.10">
    <property type="entry name" value="Cysteine proteinases"/>
    <property type="match status" value="1"/>
</dbReference>
<proteinExistence type="predicted"/>
<dbReference type="Proteomes" id="UP000324907">
    <property type="component" value="Unassembled WGS sequence"/>
</dbReference>
<dbReference type="InterPro" id="IPR018200">
    <property type="entry name" value="USP_CS"/>
</dbReference>
<protein>
    <recommendedName>
        <fullName evidence="2">USP domain-containing protein</fullName>
    </recommendedName>
</protein>
<dbReference type="GO" id="GO:0004843">
    <property type="term" value="F:cysteine-type deubiquitinase activity"/>
    <property type="evidence" value="ECO:0007669"/>
    <property type="project" value="InterPro"/>
</dbReference>
<dbReference type="InterPro" id="IPR001394">
    <property type="entry name" value="Peptidase_C19_UCH"/>
</dbReference>
<feature type="compositionally biased region" description="Low complexity" evidence="1">
    <location>
        <begin position="1387"/>
        <end position="1400"/>
    </location>
</feature>
<evidence type="ECO:0000256" key="1">
    <source>
        <dbReference type="SAM" id="MobiDB-lite"/>
    </source>
</evidence>
<feature type="region of interest" description="Disordered" evidence="1">
    <location>
        <begin position="183"/>
        <end position="206"/>
    </location>
</feature>
<name>A0A5A8D3D4_CAFRO</name>
<gene>
    <name evidence="3" type="ORF">FNF28_05783</name>
</gene>
<dbReference type="InterPro" id="IPR028889">
    <property type="entry name" value="USP"/>
</dbReference>
<dbReference type="PROSITE" id="PS50235">
    <property type="entry name" value="USP_3"/>
    <property type="match status" value="1"/>
</dbReference>
<dbReference type="GO" id="GO:0005634">
    <property type="term" value="C:nucleus"/>
    <property type="evidence" value="ECO:0007669"/>
    <property type="project" value="TreeGrafter"/>
</dbReference>
<dbReference type="PANTHER" id="PTHR24006">
    <property type="entry name" value="UBIQUITIN CARBOXYL-TERMINAL HYDROLASE"/>
    <property type="match status" value="1"/>
</dbReference>
<evidence type="ECO:0000259" key="2">
    <source>
        <dbReference type="PROSITE" id="PS50235"/>
    </source>
</evidence>
<dbReference type="EMBL" id="VLTL01000125">
    <property type="protein sequence ID" value="KAA0159678.1"/>
    <property type="molecule type" value="Genomic_DNA"/>
</dbReference>
<dbReference type="InterPro" id="IPR050164">
    <property type="entry name" value="Peptidase_C19"/>
</dbReference>
<organism evidence="3 4">
    <name type="scientific">Cafeteria roenbergensis</name>
    <name type="common">Marine flagellate</name>
    <dbReference type="NCBI Taxonomy" id="33653"/>
    <lineage>
        <taxon>Eukaryota</taxon>
        <taxon>Sar</taxon>
        <taxon>Stramenopiles</taxon>
        <taxon>Bigyra</taxon>
        <taxon>Opalozoa</taxon>
        <taxon>Bicosoecida</taxon>
        <taxon>Cafeteriaceae</taxon>
        <taxon>Cafeteria</taxon>
    </lineage>
</organism>
<sequence length="1400" mass="140242">MLDLTSMFGGVGTGGFNNTAGAGAGAGTGGDDLDGEAAVSGEAGLLSAALAPQLRLHLGRGGVVRGVAVFKKGDVPEGWSIAGSRDFGSIIGDNATATATATANHSAGFGGGEAPAEPLLLAFRRGGEDVPVTDVDVIAPSLSCDAAAAADKEEEEDAEEADVIAEALQRHAFDAIVDAADEADAADAAADPQPGGLVPGDGAARPAGATAAAASSAGGTVGQLTAPAAAWRILRGSTWNVTSLSTSSPLTMASLTFPAGPVVGSSSSAAGPDSAEPAAPVTPLLRAPADPVGPAAQRFAAWSRAAAGKPVRGFTVFLSLATAEALPSVTRSAWAHKAVKLRNRFASAGDADRIQQLQSPACGPPSKAANKLATGVGLCVRIDDGHGSGAPDVGASADRSADGLVTWALIALLSAEKSLVSLHWQVARALGALPPVHTSSSGSGAAAAAAAARGGGLVDVFQPTASAAEGAPLVALIRAPREGSAAFRVDVDEERRAMAAERSGIEVEPLRAVSSKLDGFVSLPAPPGVILSNEARALQVCSANADLAFVEQQKVRFGSLLISEQRMSEAAIALRQAHLPGAVSGPQADWLSCGAFPDCSPDDQGIVMGVVEATDALLTASGLGAHAVSPQQPAGGAAAAAAGSGRLSPDPSKTSGAVVDPDDVALAAETAVSTALQPTSSLLSLVAREVDAERSPPEADASLAAVVGEEAFRPVVDVMLIPEGSEMPSGFVAAEGCTLLSSDGRGTRLRLASHRVLAGVAGTPNVIGSFRISTASRSDMVADREASRQPRNPVARSTKAEALLGSEVVAEVAAALVELAGDGGSAFLDPRLAEDALRGGSAGQSYMLPVPGVAMWSRLAVSRIQSSSLSGVGLTSSEASGALRSDMAVPESSAVPPTVRRCHSVTAITSAPHQTTVVATLTSHRRAQLGLAVSHGAWYERGRALSQPEAPDCGLDSLLRLFHAPSAIESFQCEACGRSPALRSSLVDRFPAHLLVAASRFAMEWTSAGGRSTKIQHHLPFPARLCYPRQVSSSRSCAAAAAAAASPGSAEIGAETGAELGAEYGLYAVVVHSGSGLQSGHYFTYARPSDDPHLDLEDSPTGAWRRFDDASVDVVSWSAMTTSLRQSSFASAFMLLYRRLDWAPGKGETVAASSDAGDPTLPTSVPLARGWPGLAELRQGTALFGSGFVDDVGLAVRSLGRSAAASPAAAGGGSGSAGADGFAASAGTVAWPFETSGDGDGAPSAARGQPGDASASNADDSMMSALQDMMGAGGSADGGGAGGSADGGGAGDGGGIGPLAWPAGVEGVDWTYDDQLDVLVSMPAGASREEREAALEMVYGSVTTLPLAGRAGYAPLNDAALQQSNDDLVRSLAQRMGGHSALRRADSGSSTGAVSGSGSM</sequence>
<comment type="caution">
    <text evidence="3">The sequence shown here is derived from an EMBL/GenBank/DDBJ whole genome shotgun (WGS) entry which is preliminary data.</text>
</comment>
<feature type="compositionally biased region" description="Low complexity" evidence="1">
    <location>
        <begin position="634"/>
        <end position="643"/>
    </location>
</feature>
<dbReference type="GO" id="GO:0005829">
    <property type="term" value="C:cytosol"/>
    <property type="evidence" value="ECO:0007669"/>
    <property type="project" value="TreeGrafter"/>
</dbReference>
<dbReference type="GO" id="GO:0016579">
    <property type="term" value="P:protein deubiquitination"/>
    <property type="evidence" value="ECO:0007669"/>
    <property type="project" value="InterPro"/>
</dbReference>
<dbReference type="PROSITE" id="PS00973">
    <property type="entry name" value="USP_2"/>
    <property type="match status" value="1"/>
</dbReference>